<evidence type="ECO:0000313" key="10">
    <source>
        <dbReference type="Proteomes" id="UP001434737"/>
    </source>
</evidence>
<evidence type="ECO:0000313" key="9">
    <source>
        <dbReference type="EMBL" id="XAM17299.1"/>
    </source>
</evidence>
<keyword evidence="4" id="KW-0378">Hydrolase</keyword>
<evidence type="ECO:0000256" key="2">
    <source>
        <dbReference type="ARBA" id="ARBA00022723"/>
    </source>
</evidence>
<sequence length="208" mass="23631">MKAQILKLLHLKQLYGRYACGEQYSSHFYRQVPAVPLQNNLESAIKNCSLCNRIKHCKEPSIGLFNPKAPLCFISEIPLIDEKGQFVQNKSALMLKNIIERVFHLSISHTCILSLVKCDGHNLHIDKSEILSCMGFCLSQLQKIAPKICILLGNQVAEHILGQHLEGGRILWHNNKQFLVTYSLNELVRNPSLKIETHNHFLIAKGQL</sequence>
<reference evidence="9 10" key="1">
    <citation type="submission" date="2024-02" db="EMBL/GenBank/DDBJ databases">
        <title>Genome and pathogenicity analysis of Helicobacter mastomyrinus isolated from mice.</title>
        <authorList>
            <person name="Zhu L."/>
        </authorList>
    </citation>
    <scope>NUCLEOTIDE SEQUENCE [LARGE SCALE GENOMIC DNA]</scope>
    <source>
        <strain evidence="9 10">Hm-17</strain>
    </source>
</reference>
<dbReference type="PANTHER" id="PTHR33693:SF1">
    <property type="entry name" value="TYPE-4 URACIL-DNA GLYCOSYLASE"/>
    <property type="match status" value="1"/>
</dbReference>
<evidence type="ECO:0000256" key="4">
    <source>
        <dbReference type="ARBA" id="ARBA00022801"/>
    </source>
</evidence>
<dbReference type="Proteomes" id="UP001434737">
    <property type="component" value="Chromosome"/>
</dbReference>
<evidence type="ECO:0000256" key="1">
    <source>
        <dbReference type="ARBA" id="ARBA00022485"/>
    </source>
</evidence>
<keyword evidence="5" id="KW-0408">Iron</keyword>
<dbReference type="InterPro" id="IPR005122">
    <property type="entry name" value="Uracil-DNA_glycosylase-like"/>
</dbReference>
<dbReference type="Pfam" id="PF03167">
    <property type="entry name" value="UDG"/>
    <property type="match status" value="1"/>
</dbReference>
<keyword evidence="10" id="KW-1185">Reference proteome</keyword>
<gene>
    <name evidence="9" type="ORF">V3I05_06315</name>
</gene>
<keyword evidence="3" id="KW-0227">DNA damage</keyword>
<dbReference type="InterPro" id="IPR051536">
    <property type="entry name" value="UDG_Type-4/5"/>
</dbReference>
<accession>A0ABZ3F5H7</accession>
<evidence type="ECO:0000256" key="6">
    <source>
        <dbReference type="ARBA" id="ARBA00023014"/>
    </source>
</evidence>
<dbReference type="InterPro" id="IPR036895">
    <property type="entry name" value="Uracil-DNA_glycosylase-like_sf"/>
</dbReference>
<keyword evidence="2" id="KW-0479">Metal-binding</keyword>
<evidence type="ECO:0000256" key="3">
    <source>
        <dbReference type="ARBA" id="ARBA00022763"/>
    </source>
</evidence>
<dbReference type="RefSeq" id="WP_295698710.1">
    <property type="nucleotide sequence ID" value="NZ_CP145316.1"/>
</dbReference>
<dbReference type="PANTHER" id="PTHR33693">
    <property type="entry name" value="TYPE-5 URACIL-DNA GLYCOSYLASE"/>
    <property type="match status" value="1"/>
</dbReference>
<feature type="domain" description="Uracil-DNA glycosylase-like" evidence="8">
    <location>
        <begin position="63"/>
        <end position="195"/>
    </location>
</feature>
<dbReference type="SUPFAM" id="SSF52141">
    <property type="entry name" value="Uracil-DNA glycosylase-like"/>
    <property type="match status" value="1"/>
</dbReference>
<keyword evidence="6" id="KW-0411">Iron-sulfur</keyword>
<evidence type="ECO:0000259" key="8">
    <source>
        <dbReference type="Pfam" id="PF03167"/>
    </source>
</evidence>
<dbReference type="EMBL" id="CP145316">
    <property type="protein sequence ID" value="XAM17299.1"/>
    <property type="molecule type" value="Genomic_DNA"/>
</dbReference>
<dbReference type="Gene3D" id="3.40.470.10">
    <property type="entry name" value="Uracil-DNA glycosylase-like domain"/>
    <property type="match status" value="1"/>
</dbReference>
<protein>
    <submittedName>
        <fullName evidence="9">Uracil-DNA glycosylase family protein</fullName>
    </submittedName>
</protein>
<proteinExistence type="predicted"/>
<keyword evidence="1" id="KW-0004">4Fe-4S</keyword>
<evidence type="ECO:0000256" key="7">
    <source>
        <dbReference type="ARBA" id="ARBA00023204"/>
    </source>
</evidence>
<organism evidence="9 10">
    <name type="scientific">Helicobacter mastomyrinus</name>
    <dbReference type="NCBI Taxonomy" id="287948"/>
    <lineage>
        <taxon>Bacteria</taxon>
        <taxon>Pseudomonadati</taxon>
        <taxon>Campylobacterota</taxon>
        <taxon>Epsilonproteobacteria</taxon>
        <taxon>Campylobacterales</taxon>
        <taxon>Helicobacteraceae</taxon>
        <taxon>Helicobacter</taxon>
    </lineage>
</organism>
<keyword evidence="7" id="KW-0234">DNA repair</keyword>
<evidence type="ECO:0000256" key="5">
    <source>
        <dbReference type="ARBA" id="ARBA00023004"/>
    </source>
</evidence>
<name>A0ABZ3F5H7_9HELI</name>